<name>A0A4C1SDA1_EUMVA</name>
<dbReference type="Proteomes" id="UP000299102">
    <property type="component" value="Unassembled WGS sequence"/>
</dbReference>
<comment type="caution">
    <text evidence="1">The sequence shown here is derived from an EMBL/GenBank/DDBJ whole genome shotgun (WGS) entry which is preliminary data.</text>
</comment>
<reference evidence="1 2" key="1">
    <citation type="journal article" date="2019" name="Commun. Biol.">
        <title>The bagworm genome reveals a unique fibroin gene that provides high tensile strength.</title>
        <authorList>
            <person name="Kono N."/>
            <person name="Nakamura H."/>
            <person name="Ohtoshi R."/>
            <person name="Tomita M."/>
            <person name="Numata K."/>
            <person name="Arakawa K."/>
        </authorList>
    </citation>
    <scope>NUCLEOTIDE SEQUENCE [LARGE SCALE GENOMIC DNA]</scope>
</reference>
<accession>A0A4C1SDA1</accession>
<organism evidence="1 2">
    <name type="scientific">Eumeta variegata</name>
    <name type="common">Bagworm moth</name>
    <name type="synonym">Eumeta japonica</name>
    <dbReference type="NCBI Taxonomy" id="151549"/>
    <lineage>
        <taxon>Eukaryota</taxon>
        <taxon>Metazoa</taxon>
        <taxon>Ecdysozoa</taxon>
        <taxon>Arthropoda</taxon>
        <taxon>Hexapoda</taxon>
        <taxon>Insecta</taxon>
        <taxon>Pterygota</taxon>
        <taxon>Neoptera</taxon>
        <taxon>Endopterygota</taxon>
        <taxon>Lepidoptera</taxon>
        <taxon>Glossata</taxon>
        <taxon>Ditrysia</taxon>
        <taxon>Tineoidea</taxon>
        <taxon>Psychidae</taxon>
        <taxon>Oiketicinae</taxon>
        <taxon>Eumeta</taxon>
    </lineage>
</organism>
<evidence type="ECO:0000313" key="1">
    <source>
        <dbReference type="EMBL" id="GBO99825.1"/>
    </source>
</evidence>
<gene>
    <name evidence="1" type="ORF">EVAR_91966_1</name>
</gene>
<proteinExistence type="predicted"/>
<dbReference type="AlphaFoldDB" id="A0A4C1SDA1"/>
<dbReference type="EMBL" id="BGZK01003311">
    <property type="protein sequence ID" value="GBO99825.1"/>
    <property type="molecule type" value="Genomic_DNA"/>
</dbReference>
<protein>
    <submittedName>
        <fullName evidence="1">Uncharacterized protein</fullName>
    </submittedName>
</protein>
<evidence type="ECO:0000313" key="2">
    <source>
        <dbReference type="Proteomes" id="UP000299102"/>
    </source>
</evidence>
<keyword evidence="2" id="KW-1185">Reference proteome</keyword>
<sequence length="121" mass="13967">MWMYLLKPACSACWEAIKAALQMIDSEQWFGETGRNLIGKVKHPMEIIPKARSGSWIRTRHGIPHALMDNMFHLRNHTQKTIDVYTQVLEFSLSFTSCLRSLNCGVMDRSRPDSRVTIFPN</sequence>